<proteinExistence type="predicted"/>
<keyword evidence="2" id="KW-1185">Reference proteome</keyword>
<protein>
    <submittedName>
        <fullName evidence="1">Uncharacterized protein</fullName>
    </submittedName>
</protein>
<evidence type="ECO:0000313" key="1">
    <source>
        <dbReference type="EMBL" id="KAG1901606.1"/>
    </source>
</evidence>
<dbReference type="GeneID" id="64671184"/>
<accession>A0AAD4E946</accession>
<sequence length="162" mass="17389">MLWASVASNTGGGMAKIGRFNASTLALTAIVVNGAVSILAEPPVDRILVLAMWMNCSCVNGQCITEQFHLLGTFTTLEVKVCYYYRMCFVCTLNVCVHIGAPLLSPSQVGSWGLGEGGAWTTLVHLSSLHLKWDHGDLVKVEHGPHWCTSPPSTLSGIMGAW</sequence>
<gene>
    <name evidence="1" type="ORF">F5891DRAFT_979422</name>
</gene>
<evidence type="ECO:0000313" key="2">
    <source>
        <dbReference type="Proteomes" id="UP001195769"/>
    </source>
</evidence>
<dbReference type="EMBL" id="JABBWK010000021">
    <property type="protein sequence ID" value="KAG1901606.1"/>
    <property type="molecule type" value="Genomic_DNA"/>
</dbReference>
<comment type="caution">
    <text evidence="1">The sequence shown here is derived from an EMBL/GenBank/DDBJ whole genome shotgun (WGS) entry which is preliminary data.</text>
</comment>
<organism evidence="1 2">
    <name type="scientific">Suillus fuscotomentosus</name>
    <dbReference type="NCBI Taxonomy" id="1912939"/>
    <lineage>
        <taxon>Eukaryota</taxon>
        <taxon>Fungi</taxon>
        <taxon>Dikarya</taxon>
        <taxon>Basidiomycota</taxon>
        <taxon>Agaricomycotina</taxon>
        <taxon>Agaricomycetes</taxon>
        <taxon>Agaricomycetidae</taxon>
        <taxon>Boletales</taxon>
        <taxon>Suillineae</taxon>
        <taxon>Suillaceae</taxon>
        <taxon>Suillus</taxon>
    </lineage>
</organism>
<dbReference type="AlphaFoldDB" id="A0AAD4E946"/>
<name>A0AAD4E946_9AGAM</name>
<reference evidence="1" key="1">
    <citation type="journal article" date="2020" name="New Phytol.">
        <title>Comparative genomics reveals dynamic genome evolution in host specialist ectomycorrhizal fungi.</title>
        <authorList>
            <person name="Lofgren L.A."/>
            <person name="Nguyen N.H."/>
            <person name="Vilgalys R."/>
            <person name="Ruytinx J."/>
            <person name="Liao H.L."/>
            <person name="Branco S."/>
            <person name="Kuo A."/>
            <person name="LaButti K."/>
            <person name="Lipzen A."/>
            <person name="Andreopoulos W."/>
            <person name="Pangilinan J."/>
            <person name="Riley R."/>
            <person name="Hundley H."/>
            <person name="Na H."/>
            <person name="Barry K."/>
            <person name="Grigoriev I.V."/>
            <person name="Stajich J.E."/>
            <person name="Kennedy P.G."/>
        </authorList>
    </citation>
    <scope>NUCLEOTIDE SEQUENCE</scope>
    <source>
        <strain evidence="1">FC203</strain>
    </source>
</reference>
<dbReference type="RefSeq" id="XP_041227181.1">
    <property type="nucleotide sequence ID" value="XM_041376886.1"/>
</dbReference>
<dbReference type="Proteomes" id="UP001195769">
    <property type="component" value="Unassembled WGS sequence"/>
</dbReference>